<dbReference type="PANTHER" id="PTHR42885">
    <property type="entry name" value="HISTIDINOL-PHOSPHATE AMINOTRANSFERASE-RELATED"/>
    <property type="match status" value="1"/>
</dbReference>
<dbReference type="Proteomes" id="UP001560267">
    <property type="component" value="Unassembled WGS sequence"/>
</dbReference>
<gene>
    <name evidence="7" type="ORF">AB6A68_03795</name>
</gene>
<evidence type="ECO:0000256" key="2">
    <source>
        <dbReference type="ARBA" id="ARBA00022576"/>
    </source>
</evidence>
<comment type="cofactor">
    <cofactor evidence="1 5">
        <name>pyridoxal 5'-phosphate</name>
        <dbReference type="ChEBI" id="CHEBI:597326"/>
    </cofactor>
</comment>
<dbReference type="Gene3D" id="3.40.640.10">
    <property type="entry name" value="Type I PLP-dependent aspartate aminotransferase-like (Major domain)"/>
    <property type="match status" value="1"/>
</dbReference>
<dbReference type="InterPro" id="IPR004839">
    <property type="entry name" value="Aminotransferase_I/II_large"/>
</dbReference>
<dbReference type="PROSITE" id="PS00599">
    <property type="entry name" value="AA_TRANSFER_CLASS_2"/>
    <property type="match status" value="1"/>
</dbReference>
<dbReference type="InterPro" id="IPR015422">
    <property type="entry name" value="PyrdxlP-dep_Trfase_small"/>
</dbReference>
<reference evidence="7 8" key="1">
    <citation type="submission" date="2024-07" db="EMBL/GenBank/DDBJ databases">
        <title>Draft Genome Sequence of Ferrimicrobium acidiphilum Strain YE2023, Isolated from a Pulp of Bioleach Reactor.</title>
        <authorList>
            <person name="Elkina Y.A."/>
            <person name="Bulaeva A.G."/>
            <person name="Beletsky A.V."/>
            <person name="Mardanov A.V."/>
        </authorList>
    </citation>
    <scope>NUCLEOTIDE SEQUENCE [LARGE SCALE GENOMIC DNA]</scope>
    <source>
        <strain evidence="7 8">YE2023</strain>
    </source>
</reference>
<proteinExistence type="inferred from homology"/>
<comment type="similarity">
    <text evidence="5">Belongs to the class-II pyridoxal-phosphate-dependent aminotransferase family.</text>
</comment>
<dbReference type="InterPro" id="IPR015421">
    <property type="entry name" value="PyrdxlP-dep_Trfase_major"/>
</dbReference>
<evidence type="ECO:0000256" key="3">
    <source>
        <dbReference type="ARBA" id="ARBA00022679"/>
    </source>
</evidence>
<dbReference type="Gene3D" id="3.90.1150.10">
    <property type="entry name" value="Aspartate Aminotransferase, domain 1"/>
    <property type="match status" value="1"/>
</dbReference>
<sequence>MMITPSLAEVLASSYHSPQLDVEVRLNTNESPIAPPTGFLEEVGRRVVASSLNRYPDRQAHELRRRLGELHGVGPESVFVGNGSNEVLQTIFLTYGGPGRSVWIASPTYGMYAQIAATTRTEVHDGQRSESGAIEADTIDRDSTIVVICDPNNPTGAVEPETLRQVPSQRTEQLFVIDRAYHDFDTRDIPEWSGDNVVVVRTFSKAVSLAGLRMGYCVAGPDVVHALYGAILPYHLSSLTQLVALTALDWYQELTRAAALVVSERDILTSRLVKLGLEPYPSATNFVLVSMGRHDAHSIWEQLVRRSVLVRDASRWPGVTNALRITVGTPEENARAVDALADILTKEVPC</sequence>
<dbReference type="EMBL" id="JBFSHR010000008">
    <property type="protein sequence ID" value="MEX6428957.1"/>
    <property type="molecule type" value="Genomic_DNA"/>
</dbReference>
<dbReference type="GO" id="GO:0008483">
    <property type="term" value="F:transaminase activity"/>
    <property type="evidence" value="ECO:0007669"/>
    <property type="project" value="UniProtKB-KW"/>
</dbReference>
<comment type="caution">
    <text evidence="7">The sequence shown here is derived from an EMBL/GenBank/DDBJ whole genome shotgun (WGS) entry which is preliminary data.</text>
</comment>
<dbReference type="InterPro" id="IPR001917">
    <property type="entry name" value="Aminotrans_II_pyridoxalP_BS"/>
</dbReference>
<protein>
    <submittedName>
        <fullName evidence="7">Aminotransferase class I/II-fold pyridoxal phosphate-dependent enzyme</fullName>
    </submittedName>
</protein>
<evidence type="ECO:0000256" key="5">
    <source>
        <dbReference type="RuleBase" id="RU003693"/>
    </source>
</evidence>
<dbReference type="Pfam" id="PF00155">
    <property type="entry name" value="Aminotran_1_2"/>
    <property type="match status" value="1"/>
</dbReference>
<evidence type="ECO:0000256" key="1">
    <source>
        <dbReference type="ARBA" id="ARBA00001933"/>
    </source>
</evidence>
<dbReference type="InterPro" id="IPR015424">
    <property type="entry name" value="PyrdxlP-dep_Trfase"/>
</dbReference>
<evidence type="ECO:0000313" key="8">
    <source>
        <dbReference type="Proteomes" id="UP001560267"/>
    </source>
</evidence>
<keyword evidence="8" id="KW-1185">Reference proteome</keyword>
<keyword evidence="3" id="KW-0808">Transferase</keyword>
<evidence type="ECO:0000313" key="7">
    <source>
        <dbReference type="EMBL" id="MEX6428957.1"/>
    </source>
</evidence>
<dbReference type="SUPFAM" id="SSF53383">
    <property type="entry name" value="PLP-dependent transferases"/>
    <property type="match status" value="1"/>
</dbReference>
<evidence type="ECO:0000256" key="4">
    <source>
        <dbReference type="ARBA" id="ARBA00022898"/>
    </source>
</evidence>
<accession>A0ABV3Y078</accession>
<dbReference type="PANTHER" id="PTHR42885:SF2">
    <property type="entry name" value="HISTIDINOL-PHOSPHATE AMINOTRANSFERASE"/>
    <property type="match status" value="1"/>
</dbReference>
<dbReference type="RefSeq" id="WP_298384243.1">
    <property type="nucleotide sequence ID" value="NZ_JBFSHR010000008.1"/>
</dbReference>
<keyword evidence="4 5" id="KW-0663">Pyridoxal phosphate</keyword>
<keyword evidence="2 7" id="KW-0032">Aminotransferase</keyword>
<organism evidence="7 8">
    <name type="scientific">Ferrimicrobium acidiphilum</name>
    <dbReference type="NCBI Taxonomy" id="121039"/>
    <lineage>
        <taxon>Bacteria</taxon>
        <taxon>Bacillati</taxon>
        <taxon>Actinomycetota</taxon>
        <taxon>Acidimicrobiia</taxon>
        <taxon>Acidimicrobiales</taxon>
        <taxon>Acidimicrobiaceae</taxon>
        <taxon>Ferrimicrobium</taxon>
    </lineage>
</organism>
<dbReference type="CDD" id="cd00609">
    <property type="entry name" value="AAT_like"/>
    <property type="match status" value="1"/>
</dbReference>
<feature type="domain" description="Aminotransferase class I/classII large" evidence="6">
    <location>
        <begin position="24"/>
        <end position="340"/>
    </location>
</feature>
<evidence type="ECO:0000259" key="6">
    <source>
        <dbReference type="Pfam" id="PF00155"/>
    </source>
</evidence>
<name>A0ABV3Y078_9ACTN</name>